<dbReference type="GO" id="GO:0006888">
    <property type="term" value="P:endoplasmic reticulum to Golgi vesicle-mediated transport"/>
    <property type="evidence" value="ECO:0007669"/>
    <property type="project" value="UniProtKB-UniRule"/>
</dbReference>
<keyword evidence="10 11" id="KW-0472">Membrane</keyword>
<keyword evidence="9" id="KW-0175">Coiled coil</keyword>
<evidence type="ECO:0000256" key="11">
    <source>
        <dbReference type="RuleBase" id="RU367026"/>
    </source>
</evidence>
<dbReference type="GO" id="GO:0006886">
    <property type="term" value="P:intracellular protein transport"/>
    <property type="evidence" value="ECO:0007669"/>
    <property type="project" value="UniProtKB-UniRule"/>
</dbReference>
<evidence type="ECO:0000256" key="10">
    <source>
        <dbReference type="ARBA" id="ARBA00023136"/>
    </source>
</evidence>
<dbReference type="InterPro" id="IPR041672">
    <property type="entry name" value="Bap31/Bap29_C"/>
</dbReference>
<feature type="compositionally biased region" description="Polar residues" evidence="12">
    <location>
        <begin position="189"/>
        <end position="203"/>
    </location>
</feature>
<keyword evidence="16" id="KW-1185">Reference proteome</keyword>
<evidence type="ECO:0000256" key="5">
    <source>
        <dbReference type="ARBA" id="ARBA00022824"/>
    </source>
</evidence>
<keyword evidence="5 11" id="KW-0256">Endoplasmic reticulum</keyword>
<feature type="transmembrane region" description="Helical" evidence="11">
    <location>
        <begin position="114"/>
        <end position="134"/>
    </location>
</feature>
<evidence type="ECO:0000256" key="2">
    <source>
        <dbReference type="ARBA" id="ARBA00007956"/>
    </source>
</evidence>
<keyword evidence="6 11" id="KW-0931">ER-Golgi transport</keyword>
<dbReference type="PANTHER" id="PTHR12701">
    <property type="entry name" value="BCR-ASSOCIATED PROTEIN, BAP"/>
    <property type="match status" value="1"/>
</dbReference>
<evidence type="ECO:0000256" key="8">
    <source>
        <dbReference type="ARBA" id="ARBA00022989"/>
    </source>
</evidence>
<evidence type="ECO:0000256" key="6">
    <source>
        <dbReference type="ARBA" id="ARBA00022892"/>
    </source>
</evidence>
<evidence type="ECO:0000256" key="12">
    <source>
        <dbReference type="SAM" id="MobiDB-lite"/>
    </source>
</evidence>
<dbReference type="InterPro" id="IPR008417">
    <property type="entry name" value="BAP29/BAP31"/>
</dbReference>
<dbReference type="EMBL" id="JAEUBE010000084">
    <property type="protein sequence ID" value="KAH3671035.1"/>
    <property type="molecule type" value="Genomic_DNA"/>
</dbReference>
<dbReference type="PANTHER" id="PTHR12701:SF19">
    <property type="entry name" value="ENDOPLASMIC RETICULUM TRANSMEMBRANE PROTEIN 1-RELATED"/>
    <property type="match status" value="1"/>
</dbReference>
<feature type="transmembrane region" description="Helical" evidence="11">
    <location>
        <begin position="47"/>
        <end position="65"/>
    </location>
</feature>
<dbReference type="GO" id="GO:0070973">
    <property type="term" value="P:protein localization to endoplasmic reticulum exit site"/>
    <property type="evidence" value="ECO:0007669"/>
    <property type="project" value="UniProtKB-UniRule"/>
</dbReference>
<evidence type="ECO:0000256" key="1">
    <source>
        <dbReference type="ARBA" id="ARBA00004477"/>
    </source>
</evidence>
<organism evidence="15 16">
    <name type="scientific">Ogataea philodendri</name>
    <dbReference type="NCBI Taxonomy" id="1378263"/>
    <lineage>
        <taxon>Eukaryota</taxon>
        <taxon>Fungi</taxon>
        <taxon>Dikarya</taxon>
        <taxon>Ascomycota</taxon>
        <taxon>Saccharomycotina</taxon>
        <taxon>Pichiomycetes</taxon>
        <taxon>Pichiales</taxon>
        <taxon>Pichiaceae</taxon>
        <taxon>Ogataea</taxon>
    </lineage>
</organism>
<evidence type="ECO:0000256" key="7">
    <source>
        <dbReference type="ARBA" id="ARBA00022927"/>
    </source>
</evidence>
<evidence type="ECO:0000256" key="4">
    <source>
        <dbReference type="ARBA" id="ARBA00022692"/>
    </source>
</evidence>
<comment type="caution">
    <text evidence="15">The sequence shown here is derived from an EMBL/GenBank/DDBJ whole genome shotgun (WGS) entry which is preliminary data.</text>
</comment>
<reference evidence="15" key="2">
    <citation type="submission" date="2021-01" db="EMBL/GenBank/DDBJ databases">
        <authorList>
            <person name="Schikora-Tamarit M.A."/>
        </authorList>
    </citation>
    <scope>NUCLEOTIDE SEQUENCE</scope>
    <source>
        <strain evidence="15">CBS6075</strain>
    </source>
</reference>
<gene>
    <name evidence="15" type="ORF">OGAPHI_000746</name>
</gene>
<accession>A0A9P8PGC1</accession>
<evidence type="ECO:0000259" key="13">
    <source>
        <dbReference type="Pfam" id="PF05529"/>
    </source>
</evidence>
<feature type="transmembrane region" description="Helical" evidence="11">
    <location>
        <begin position="7"/>
        <end position="27"/>
    </location>
</feature>
<keyword evidence="8 11" id="KW-1133">Transmembrane helix</keyword>
<reference evidence="15" key="1">
    <citation type="journal article" date="2021" name="Open Biol.">
        <title>Shared evolutionary footprints suggest mitochondrial oxidative damage underlies multiple complex I losses in fungi.</title>
        <authorList>
            <person name="Schikora-Tamarit M.A."/>
            <person name="Marcet-Houben M."/>
            <person name="Nosek J."/>
            <person name="Gabaldon T."/>
        </authorList>
    </citation>
    <scope>NUCLEOTIDE SEQUENCE</scope>
    <source>
        <strain evidence="15">CBS6075</strain>
    </source>
</reference>
<feature type="region of interest" description="Disordered" evidence="12">
    <location>
        <begin position="187"/>
        <end position="210"/>
    </location>
</feature>
<feature type="domain" description="BAP29/BAP31 transmembrane" evidence="13">
    <location>
        <begin position="1"/>
        <end position="141"/>
    </location>
</feature>
<dbReference type="Proteomes" id="UP000769157">
    <property type="component" value="Unassembled WGS sequence"/>
</dbReference>
<dbReference type="InterPro" id="IPR040463">
    <property type="entry name" value="BAP29/BAP31_N"/>
</dbReference>
<name>A0A9P8PGC1_9ASCO</name>
<proteinExistence type="inferred from homology"/>
<evidence type="ECO:0000313" key="15">
    <source>
        <dbReference type="EMBL" id="KAH3671035.1"/>
    </source>
</evidence>
<dbReference type="AlphaFoldDB" id="A0A9P8PGC1"/>
<keyword evidence="3 11" id="KW-0813">Transport</keyword>
<dbReference type="GO" id="GO:0005789">
    <property type="term" value="C:endoplasmic reticulum membrane"/>
    <property type="evidence" value="ECO:0007669"/>
    <property type="project" value="UniProtKB-SubCell"/>
</dbReference>
<evidence type="ECO:0000256" key="3">
    <source>
        <dbReference type="ARBA" id="ARBA00022448"/>
    </source>
</evidence>
<evidence type="ECO:0000313" key="16">
    <source>
        <dbReference type="Proteomes" id="UP000769157"/>
    </source>
</evidence>
<protein>
    <recommendedName>
        <fullName evidence="11">Endoplasmic reticulum transmembrane protein</fullName>
    </recommendedName>
</protein>
<dbReference type="GeneID" id="70232714"/>
<sequence length="210" mass="23035">MSLQMNLIFGLLVFEMALMAVLVSPLPHKVQDAAVNAAYRLLQNQQVRVGLVFGASVLAMMFIDASRTAMPYIPKEFYTGGAGSGANLPPVPPMFAGASWSEVRVRKFYAQRNMYLTGATLFLGLAVCFNIRLLKSLVKNKMLLIDAGKASDEKTGTTTVEFEELKQELKKKELDVENLKKQIKGLHTAYQQKADQQSGSGSPVSGKKDD</sequence>
<comment type="similarity">
    <text evidence="2 11">Belongs to the BCAP29/BCAP31 family.</text>
</comment>
<dbReference type="Pfam" id="PF05529">
    <property type="entry name" value="Bap31"/>
    <property type="match status" value="1"/>
</dbReference>
<evidence type="ECO:0000256" key="9">
    <source>
        <dbReference type="ARBA" id="ARBA00023054"/>
    </source>
</evidence>
<dbReference type="OrthoDB" id="435607at2759"/>
<comment type="function">
    <text evidence="11">May play a role in anterograde transport of membrane proteins from the endoplasmic reticulum to the Golgi.</text>
</comment>
<comment type="subcellular location">
    <subcellularLocation>
        <location evidence="1 11">Endoplasmic reticulum membrane</location>
        <topology evidence="1 11">Multi-pass membrane protein</topology>
    </subcellularLocation>
</comment>
<dbReference type="Pfam" id="PF18035">
    <property type="entry name" value="Bap31_Bap29_C"/>
    <property type="match status" value="1"/>
</dbReference>
<dbReference type="RefSeq" id="XP_046064403.1">
    <property type="nucleotide sequence ID" value="XM_046208870.1"/>
</dbReference>
<keyword evidence="7 11" id="KW-0653">Protein transport</keyword>
<feature type="domain" description="Bap31/Bap29 cytoplasmic coiled-coil" evidence="14">
    <location>
        <begin position="161"/>
        <end position="208"/>
    </location>
</feature>
<evidence type="ECO:0000259" key="14">
    <source>
        <dbReference type="Pfam" id="PF18035"/>
    </source>
</evidence>
<keyword evidence="4 11" id="KW-0812">Transmembrane</keyword>